<keyword evidence="3" id="KW-1185">Reference proteome</keyword>
<name>A0A1X7A7X3_9RHOB</name>
<dbReference type="EMBL" id="FWFX01000020">
    <property type="protein sequence ID" value="SLN72845.1"/>
    <property type="molecule type" value="Genomic_DNA"/>
</dbReference>
<dbReference type="RefSeq" id="WP_085807717.1">
    <property type="nucleotide sequence ID" value="NZ_FWFX01000020.1"/>
</dbReference>
<proteinExistence type="predicted"/>
<gene>
    <name evidence="2" type="ORF">ROA7450_04067</name>
</gene>
<organism evidence="2 3">
    <name type="scientific">Roseovarius albus</name>
    <dbReference type="NCBI Taxonomy" id="1247867"/>
    <lineage>
        <taxon>Bacteria</taxon>
        <taxon>Pseudomonadati</taxon>
        <taxon>Pseudomonadota</taxon>
        <taxon>Alphaproteobacteria</taxon>
        <taxon>Rhodobacterales</taxon>
        <taxon>Roseobacteraceae</taxon>
        <taxon>Roseovarius</taxon>
    </lineage>
</organism>
<dbReference type="AlphaFoldDB" id="A0A1X7A7X3"/>
<evidence type="ECO:0008006" key="4">
    <source>
        <dbReference type="Google" id="ProtNLM"/>
    </source>
</evidence>
<dbReference type="OrthoDB" id="6385276at2"/>
<protein>
    <recommendedName>
        <fullName evidence="4">DUF4399 domain-containing protein</fullName>
    </recommendedName>
</protein>
<feature type="region of interest" description="Disordered" evidence="1">
    <location>
        <begin position="29"/>
        <end position="55"/>
    </location>
</feature>
<dbReference type="Proteomes" id="UP000193061">
    <property type="component" value="Unassembled WGS sequence"/>
</dbReference>
<evidence type="ECO:0000256" key="1">
    <source>
        <dbReference type="SAM" id="MobiDB-lite"/>
    </source>
</evidence>
<reference evidence="2 3" key="1">
    <citation type="submission" date="2017-03" db="EMBL/GenBank/DDBJ databases">
        <authorList>
            <person name="Afonso C.L."/>
            <person name="Miller P.J."/>
            <person name="Scott M.A."/>
            <person name="Spackman E."/>
            <person name="Goraichik I."/>
            <person name="Dimitrov K.M."/>
            <person name="Suarez D.L."/>
            <person name="Swayne D.E."/>
        </authorList>
    </citation>
    <scope>NUCLEOTIDE SEQUENCE [LARGE SCALE GENOMIC DNA]</scope>
    <source>
        <strain evidence="2 3">CECT 7450</strain>
    </source>
</reference>
<evidence type="ECO:0000313" key="2">
    <source>
        <dbReference type="EMBL" id="SLN72845.1"/>
    </source>
</evidence>
<accession>A0A1X7A7X3</accession>
<sequence>MQRPFLLLIIGGLLGLGLGLLIAPPGHVHPEAHDHSNPAHHSDGQAHDAMDHSDMDHDAMHDKLTEASAPYPRLTLSLYPDGNNSRNLQIQVEDFTFDARTVNSAHTPGAGHAHIYVNDVKLARTYGEWFHITGLSVGTHDIRVTLNANDHSQLAIDGTPIEATTTVVIE</sequence>
<evidence type="ECO:0000313" key="3">
    <source>
        <dbReference type="Proteomes" id="UP000193061"/>
    </source>
</evidence>